<comment type="caution">
    <text evidence="13">The sequence shown here is derived from an EMBL/GenBank/DDBJ whole genome shotgun (WGS) entry which is preliminary data.</text>
</comment>
<feature type="site" description="Cleavage (non-hydrolytic); by autocatalysis" evidence="11">
    <location>
        <begin position="193"/>
        <end position="194"/>
    </location>
</feature>
<keyword evidence="9 11" id="KW-1208">Phospholipid metabolism</keyword>
<gene>
    <name evidence="11 13" type="primary">psd</name>
    <name evidence="13" type="ORF">GCM10007147_04450</name>
</gene>
<dbReference type="NCBIfam" id="NF003683">
    <property type="entry name" value="PRK05305.2-3"/>
    <property type="match status" value="1"/>
</dbReference>
<dbReference type="EC" id="4.1.1.65" evidence="11"/>
<evidence type="ECO:0000256" key="12">
    <source>
        <dbReference type="SAM" id="MobiDB-lite"/>
    </source>
</evidence>
<comment type="subunit">
    <text evidence="11">Heterodimer of a large membrane-associated beta subunit and a small pyruvoyl-containing alpha subunit.</text>
</comment>
<keyword evidence="10 11" id="KW-0670">Pyruvate</keyword>
<evidence type="ECO:0000256" key="9">
    <source>
        <dbReference type="ARBA" id="ARBA00023264"/>
    </source>
</evidence>
<keyword evidence="5 11" id="KW-0472">Membrane</keyword>
<keyword evidence="6 11" id="KW-0865">Zymogen</keyword>
<evidence type="ECO:0000256" key="4">
    <source>
        <dbReference type="ARBA" id="ARBA00023098"/>
    </source>
</evidence>
<organism evidence="13 14">
    <name type="scientific">Nocardiopsis kunsanensis</name>
    <dbReference type="NCBI Taxonomy" id="141693"/>
    <lineage>
        <taxon>Bacteria</taxon>
        <taxon>Bacillati</taxon>
        <taxon>Actinomycetota</taxon>
        <taxon>Actinomycetes</taxon>
        <taxon>Streptosporangiales</taxon>
        <taxon>Nocardiopsidaceae</taxon>
        <taxon>Nocardiopsis</taxon>
    </lineage>
</organism>
<comment type="PTM">
    <text evidence="11">Is synthesized initially as an inactive proenzyme. Formation of the active enzyme involves a self-maturation process in which the active site pyruvoyl group is generated from an internal serine residue via an autocatalytic post-translational modification. Two non-identical subunits are generated from the proenzyme in this reaction, and the pyruvate is formed at the N-terminus of the alpha chain, which is derived from the carboxyl end of the proenzyme. The post-translation cleavage follows an unusual pathway, termed non-hydrolytic serinolysis, in which the side chain hydroxyl group of the serine supplies its oxygen atom to form the C-terminus of the beta chain, while the remainder of the serine residue undergoes an oxidative deamination to produce ammonia and the pyruvoyl prosthetic group on the alpha chain.</text>
</comment>
<proteinExistence type="inferred from homology"/>
<comment type="pathway">
    <text evidence="11">Phospholipid metabolism; phosphatidylethanolamine biosynthesis; phosphatidylethanolamine from CDP-diacylglycerol: step 2/2.</text>
</comment>
<comment type="subcellular location">
    <subcellularLocation>
        <location evidence="11">Cell membrane</location>
        <topology evidence="11">Peripheral membrane protein</topology>
    </subcellularLocation>
</comment>
<dbReference type="HAMAP" id="MF_00664">
    <property type="entry name" value="PS_decarb_PSD_A"/>
    <property type="match status" value="1"/>
</dbReference>
<accession>A0A918X833</accession>
<dbReference type="AlphaFoldDB" id="A0A918X833"/>
<keyword evidence="2 11" id="KW-0444">Lipid biosynthesis</keyword>
<reference evidence="13 14" key="1">
    <citation type="journal article" date="2014" name="Int. J. Syst. Evol. Microbiol.">
        <title>Complete genome sequence of Corynebacterium casei LMG S-19264T (=DSM 44701T), isolated from a smear-ripened cheese.</title>
        <authorList>
            <consortium name="US DOE Joint Genome Institute (JGI-PGF)"/>
            <person name="Walter F."/>
            <person name="Albersmeier A."/>
            <person name="Kalinowski J."/>
            <person name="Ruckert C."/>
        </authorList>
    </citation>
    <scope>NUCLEOTIDE SEQUENCE [LARGE SCALE GENOMIC DNA]</scope>
    <source>
        <strain evidence="13 14">KCTC 19473</strain>
    </source>
</reference>
<dbReference type="InterPro" id="IPR003817">
    <property type="entry name" value="PS_Dcarbxylase"/>
</dbReference>
<keyword evidence="1 11" id="KW-1003">Cell membrane</keyword>
<feature type="active site" description="Schiff-base intermediate with substrate; via pyruvic acid" evidence="11">
    <location>
        <position position="194"/>
    </location>
</feature>
<evidence type="ECO:0000256" key="3">
    <source>
        <dbReference type="ARBA" id="ARBA00022793"/>
    </source>
</evidence>
<keyword evidence="3 11" id="KW-0210">Decarboxylase</keyword>
<dbReference type="NCBIfam" id="NF003685">
    <property type="entry name" value="PRK05305.2-5"/>
    <property type="match status" value="1"/>
</dbReference>
<comment type="catalytic activity">
    <reaction evidence="11">
        <text>a 1,2-diacyl-sn-glycero-3-phospho-L-serine + H(+) = a 1,2-diacyl-sn-glycero-3-phosphoethanolamine + CO2</text>
        <dbReference type="Rhea" id="RHEA:20828"/>
        <dbReference type="ChEBI" id="CHEBI:15378"/>
        <dbReference type="ChEBI" id="CHEBI:16526"/>
        <dbReference type="ChEBI" id="CHEBI:57262"/>
        <dbReference type="ChEBI" id="CHEBI:64612"/>
        <dbReference type="EC" id="4.1.1.65"/>
    </reaction>
</comment>
<evidence type="ECO:0000256" key="6">
    <source>
        <dbReference type="ARBA" id="ARBA00023145"/>
    </source>
</evidence>
<dbReference type="GO" id="GO:0004609">
    <property type="term" value="F:phosphatidylserine decarboxylase activity"/>
    <property type="evidence" value="ECO:0007669"/>
    <property type="project" value="UniProtKB-UniRule"/>
</dbReference>
<keyword evidence="8 11" id="KW-0456">Lyase</keyword>
<feature type="region of interest" description="Disordered" evidence="12">
    <location>
        <begin position="1"/>
        <end position="25"/>
    </location>
</feature>
<evidence type="ECO:0000256" key="5">
    <source>
        <dbReference type="ARBA" id="ARBA00023136"/>
    </source>
</evidence>
<evidence type="ECO:0000313" key="13">
    <source>
        <dbReference type="EMBL" id="GHD16403.1"/>
    </source>
</evidence>
<evidence type="ECO:0000256" key="11">
    <source>
        <dbReference type="HAMAP-Rule" id="MF_00664"/>
    </source>
</evidence>
<evidence type="ECO:0000256" key="1">
    <source>
        <dbReference type="ARBA" id="ARBA00022475"/>
    </source>
</evidence>
<dbReference type="EMBL" id="BMXL01000002">
    <property type="protein sequence ID" value="GHD16403.1"/>
    <property type="molecule type" value="Genomic_DNA"/>
</dbReference>
<feature type="chain" id="PRO_5038200087" description="Phosphatidylserine decarboxylase beta chain" evidence="11">
    <location>
        <begin position="1"/>
        <end position="193"/>
    </location>
</feature>
<evidence type="ECO:0000256" key="7">
    <source>
        <dbReference type="ARBA" id="ARBA00023209"/>
    </source>
</evidence>
<dbReference type="RefSeq" id="WP_193517233.1">
    <property type="nucleotide sequence ID" value="NZ_BMXL01000002.1"/>
</dbReference>
<evidence type="ECO:0000313" key="14">
    <source>
        <dbReference type="Proteomes" id="UP000654947"/>
    </source>
</evidence>
<evidence type="ECO:0000256" key="2">
    <source>
        <dbReference type="ARBA" id="ARBA00022516"/>
    </source>
</evidence>
<comment type="function">
    <text evidence="11">Catalyzes the formation of phosphatidylethanolamine (PtdEtn) from phosphatidylserine (PtdSer).</text>
</comment>
<dbReference type="GO" id="GO:0005886">
    <property type="term" value="C:plasma membrane"/>
    <property type="evidence" value="ECO:0007669"/>
    <property type="project" value="UniProtKB-SubCell"/>
</dbReference>
<feature type="modified residue" description="Pyruvic acid (Ser); by autocatalysis" evidence="11">
    <location>
        <position position="194"/>
    </location>
</feature>
<keyword evidence="4 11" id="KW-0443">Lipid metabolism</keyword>
<dbReference type="Proteomes" id="UP000654947">
    <property type="component" value="Unassembled WGS sequence"/>
</dbReference>
<comment type="similarity">
    <text evidence="11">Belongs to the phosphatidylserine decarboxylase family. PSD-A subfamily.</text>
</comment>
<evidence type="ECO:0000256" key="8">
    <source>
        <dbReference type="ARBA" id="ARBA00023239"/>
    </source>
</evidence>
<evidence type="ECO:0000256" key="10">
    <source>
        <dbReference type="ARBA" id="ARBA00023317"/>
    </source>
</evidence>
<protein>
    <recommendedName>
        <fullName evidence="11">Phosphatidylserine decarboxylase proenzyme</fullName>
        <ecNumber evidence="11">4.1.1.65</ecNumber>
    </recommendedName>
    <component>
        <recommendedName>
            <fullName evidence="11">Phosphatidylserine decarboxylase alpha chain</fullName>
        </recommendedName>
    </component>
    <component>
        <recommendedName>
            <fullName evidence="11">Phosphatidylserine decarboxylase beta chain</fullName>
        </recommendedName>
    </component>
</protein>
<keyword evidence="14" id="KW-1185">Reference proteome</keyword>
<comment type="cofactor">
    <cofactor evidence="11">
        <name>pyruvate</name>
        <dbReference type="ChEBI" id="CHEBI:15361"/>
    </cofactor>
    <text evidence="11">Binds 1 pyruvoyl group covalently per subunit.</text>
</comment>
<dbReference type="PANTHER" id="PTHR35809">
    <property type="entry name" value="ARCHAETIDYLSERINE DECARBOXYLASE PROENZYME-RELATED"/>
    <property type="match status" value="1"/>
</dbReference>
<keyword evidence="7 11" id="KW-0594">Phospholipid biosynthesis</keyword>
<dbReference type="Pfam" id="PF02666">
    <property type="entry name" value="PS_Dcarbxylase"/>
    <property type="match status" value="1"/>
</dbReference>
<feature type="chain" id="PRO_5038200088" description="Phosphatidylserine decarboxylase alpha chain" evidence="11">
    <location>
        <begin position="194"/>
        <end position="224"/>
    </location>
</feature>
<dbReference type="InterPro" id="IPR033175">
    <property type="entry name" value="PSD-A"/>
</dbReference>
<sequence>MTDDSPAPAPASAHRPPARPRLGMAQGSAPWLLPALGAATAAGLAARGSRVRALAATPVIALAAGMTWFFRDPERGPATGRMLSSADGVVQSIDPQPDGRTRLAVFMNPLNVHVNRAPLAGVITGVEHRPGGFRPAFDKDSERNERVIWTLETEIGEITVVQIAGAMVRRIVPYLAAGQKVEKGERIGLIRFGSRVDIYLPSGITPAVEIGQKVRAGETRLDAA</sequence>
<name>A0A918X833_9ACTN</name>
<dbReference type="GO" id="GO:0006646">
    <property type="term" value="P:phosphatidylethanolamine biosynthetic process"/>
    <property type="evidence" value="ECO:0007669"/>
    <property type="project" value="UniProtKB-UniRule"/>
</dbReference>
<dbReference type="PANTHER" id="PTHR35809:SF1">
    <property type="entry name" value="ARCHAETIDYLSERINE DECARBOXYLASE PROENZYME-RELATED"/>
    <property type="match status" value="1"/>
</dbReference>